<dbReference type="CDD" id="cd05269">
    <property type="entry name" value="TMR_SDR_a"/>
    <property type="match status" value="1"/>
</dbReference>
<dbReference type="InterPro" id="IPR036291">
    <property type="entry name" value="NAD(P)-bd_dom_sf"/>
</dbReference>
<dbReference type="SUPFAM" id="SSF51735">
    <property type="entry name" value="NAD(P)-binding Rossmann-fold domains"/>
    <property type="match status" value="1"/>
</dbReference>
<dbReference type="Gene3D" id="3.40.50.720">
    <property type="entry name" value="NAD(P)-binding Rossmann-like Domain"/>
    <property type="match status" value="1"/>
</dbReference>
<dbReference type="InterPro" id="IPR008030">
    <property type="entry name" value="NmrA-like"/>
</dbReference>
<dbReference type="Gene3D" id="3.90.25.10">
    <property type="entry name" value="UDP-galactose 4-epimerase, domain 1"/>
    <property type="match status" value="1"/>
</dbReference>
<evidence type="ECO:0000313" key="3">
    <source>
        <dbReference type="Proteomes" id="UP000664628"/>
    </source>
</evidence>
<gene>
    <name evidence="2" type="ORF">J2I46_14670</name>
</gene>
<comment type="caution">
    <text evidence="2">The sequence shown here is derived from an EMBL/GenBank/DDBJ whole genome shotgun (WGS) entry which is preliminary data.</text>
</comment>
<evidence type="ECO:0000259" key="1">
    <source>
        <dbReference type="Pfam" id="PF05368"/>
    </source>
</evidence>
<keyword evidence="3" id="KW-1185">Reference proteome</keyword>
<dbReference type="InterPro" id="IPR052718">
    <property type="entry name" value="NmrA-type_oxidoreductase"/>
</dbReference>
<reference evidence="2 3" key="1">
    <citation type="submission" date="2021-03" db="EMBL/GenBank/DDBJ databases">
        <title>Fibrella sp. HMF5405 genome sequencing and assembly.</title>
        <authorList>
            <person name="Kang H."/>
            <person name="Kim H."/>
            <person name="Bae S."/>
            <person name="Joh K."/>
        </authorList>
    </citation>
    <scope>NUCLEOTIDE SEQUENCE [LARGE SCALE GENOMIC DNA]</scope>
    <source>
        <strain evidence="2 3">HMF5405</strain>
    </source>
</reference>
<dbReference type="Pfam" id="PF05368">
    <property type="entry name" value="NmrA"/>
    <property type="match status" value="1"/>
</dbReference>
<protein>
    <submittedName>
        <fullName evidence="2">SDR family oxidoreductase</fullName>
    </submittedName>
</protein>
<feature type="domain" description="NmrA-like" evidence="1">
    <location>
        <begin position="2"/>
        <end position="248"/>
    </location>
</feature>
<organism evidence="2 3">
    <name type="scientific">Fibrella forsythiae</name>
    <dbReference type="NCBI Taxonomy" id="2817061"/>
    <lineage>
        <taxon>Bacteria</taxon>
        <taxon>Pseudomonadati</taxon>
        <taxon>Bacteroidota</taxon>
        <taxon>Cytophagia</taxon>
        <taxon>Cytophagales</taxon>
        <taxon>Spirosomataceae</taxon>
        <taxon>Fibrella</taxon>
    </lineage>
</organism>
<dbReference type="Proteomes" id="UP000664628">
    <property type="component" value="Unassembled WGS sequence"/>
</dbReference>
<sequence>MILLTGATGQLGSATLSFLLKKRPADQIVALVRDANKATDLAEKGVTIRVGNYDDTASLDQAMQGIDKVLLIAGTDEDKRVQQHMNVIDAAKKAGVQLVAYTSRALADRHTLVNELMEGHFLTEDYLIASGLTYILFRNILYMDAIPQFVGPTVFETGIRLPAAQGSVAFALRNDMAEAMATVLAGESDSSTIYTLTAGESYSFADVAAALTSISGKNVIYTPVEKSAFEAQMLARGLPEQMVRRVTGFMTDIANGQEAQVRTDLEELLGRKPASLQEGLAMLYNL</sequence>
<dbReference type="EMBL" id="JAFMYW010000004">
    <property type="protein sequence ID" value="MBO0949836.1"/>
    <property type="molecule type" value="Genomic_DNA"/>
</dbReference>
<dbReference type="RefSeq" id="WP_207329798.1">
    <property type="nucleotide sequence ID" value="NZ_JAFMYW010000004.1"/>
</dbReference>
<accession>A0ABS3JIJ2</accession>
<dbReference type="PANTHER" id="PTHR47129">
    <property type="entry name" value="QUINONE OXIDOREDUCTASE 2"/>
    <property type="match status" value="1"/>
</dbReference>
<evidence type="ECO:0000313" key="2">
    <source>
        <dbReference type="EMBL" id="MBO0949836.1"/>
    </source>
</evidence>
<dbReference type="PANTHER" id="PTHR47129:SF1">
    <property type="entry name" value="NMRA-LIKE DOMAIN-CONTAINING PROTEIN"/>
    <property type="match status" value="1"/>
</dbReference>
<proteinExistence type="predicted"/>
<name>A0ABS3JIJ2_9BACT</name>